<dbReference type="InterPro" id="IPR003657">
    <property type="entry name" value="WRKY_dom"/>
</dbReference>
<keyword evidence="2" id="KW-0805">Transcription regulation</keyword>
<comment type="subcellular location">
    <subcellularLocation>
        <location evidence="1">Nucleus</location>
    </subcellularLocation>
</comment>
<reference evidence="7" key="1">
    <citation type="submission" date="2020-12" db="EMBL/GenBank/DDBJ databases">
        <title>WGS assembly of Carya illinoinensis cv. Pawnee.</title>
        <authorList>
            <person name="Platts A."/>
            <person name="Shu S."/>
            <person name="Wright S."/>
            <person name="Barry K."/>
            <person name="Edger P."/>
            <person name="Pires J.C."/>
            <person name="Schmutz J."/>
        </authorList>
    </citation>
    <scope>NUCLEOTIDE SEQUENCE</scope>
    <source>
        <tissue evidence="7">Leaf</tissue>
    </source>
</reference>
<dbReference type="InterPro" id="IPR018872">
    <property type="entry name" value="Zn-cluster-dom"/>
</dbReference>
<dbReference type="PROSITE" id="PS50811">
    <property type="entry name" value="WRKY"/>
    <property type="match status" value="1"/>
</dbReference>
<keyword evidence="5" id="KW-0539">Nucleus</keyword>
<dbReference type="Pfam" id="PF10533">
    <property type="entry name" value="Plant_zn_clust"/>
    <property type="match status" value="1"/>
</dbReference>
<dbReference type="EMBL" id="CM031823">
    <property type="protein sequence ID" value="KAG6626492.1"/>
    <property type="molecule type" value="Genomic_DNA"/>
</dbReference>
<feature type="non-terminal residue" evidence="7">
    <location>
        <position position="1"/>
    </location>
</feature>
<name>A0A8T1N908_CARIL</name>
<accession>A0A8T1N908</accession>
<dbReference type="PANTHER" id="PTHR31282">
    <property type="entry name" value="WRKY TRANSCRIPTION FACTOR 21-RELATED"/>
    <property type="match status" value="1"/>
</dbReference>
<comment type="caution">
    <text evidence="7">The sequence shown here is derived from an EMBL/GenBank/DDBJ whole genome shotgun (WGS) entry which is preliminary data.</text>
</comment>
<dbReference type="InterPro" id="IPR044810">
    <property type="entry name" value="WRKY_plant"/>
</dbReference>
<dbReference type="AlphaFoldDB" id="A0A8T1N908"/>
<evidence type="ECO:0000259" key="6">
    <source>
        <dbReference type="PROSITE" id="PS50811"/>
    </source>
</evidence>
<dbReference type="GO" id="GO:0005516">
    <property type="term" value="F:calmodulin binding"/>
    <property type="evidence" value="ECO:0007669"/>
    <property type="project" value="UniProtKB-ARBA"/>
</dbReference>
<organism evidence="7 8">
    <name type="scientific">Carya illinoinensis</name>
    <name type="common">Pecan</name>
    <dbReference type="NCBI Taxonomy" id="32201"/>
    <lineage>
        <taxon>Eukaryota</taxon>
        <taxon>Viridiplantae</taxon>
        <taxon>Streptophyta</taxon>
        <taxon>Embryophyta</taxon>
        <taxon>Tracheophyta</taxon>
        <taxon>Spermatophyta</taxon>
        <taxon>Magnoliopsida</taxon>
        <taxon>eudicotyledons</taxon>
        <taxon>Gunneridae</taxon>
        <taxon>Pentapetalae</taxon>
        <taxon>rosids</taxon>
        <taxon>fabids</taxon>
        <taxon>Fagales</taxon>
        <taxon>Juglandaceae</taxon>
        <taxon>Carya</taxon>
    </lineage>
</organism>
<feature type="domain" description="WRKY" evidence="6">
    <location>
        <begin position="246"/>
        <end position="312"/>
    </location>
</feature>
<evidence type="ECO:0000256" key="4">
    <source>
        <dbReference type="ARBA" id="ARBA00023163"/>
    </source>
</evidence>
<gene>
    <name evidence="7" type="ORF">CIPAW_15G052500</name>
</gene>
<evidence type="ECO:0000256" key="2">
    <source>
        <dbReference type="ARBA" id="ARBA00023015"/>
    </source>
</evidence>
<evidence type="ECO:0000313" key="8">
    <source>
        <dbReference type="Proteomes" id="UP000811609"/>
    </source>
</evidence>
<dbReference type="Proteomes" id="UP000811609">
    <property type="component" value="Chromosome 15"/>
</dbReference>
<protein>
    <recommendedName>
        <fullName evidence="6">WRKY domain-containing protein</fullName>
    </recommendedName>
</protein>
<evidence type="ECO:0000256" key="5">
    <source>
        <dbReference type="ARBA" id="ARBA00023242"/>
    </source>
</evidence>
<dbReference type="Pfam" id="PF03106">
    <property type="entry name" value="WRKY"/>
    <property type="match status" value="1"/>
</dbReference>
<feature type="non-terminal residue" evidence="7">
    <location>
        <position position="320"/>
    </location>
</feature>
<dbReference type="GO" id="GO:0043565">
    <property type="term" value="F:sequence-specific DNA binding"/>
    <property type="evidence" value="ECO:0007669"/>
    <property type="project" value="InterPro"/>
</dbReference>
<proteinExistence type="predicted"/>
<keyword evidence="4" id="KW-0804">Transcription</keyword>
<evidence type="ECO:0000256" key="3">
    <source>
        <dbReference type="ARBA" id="ARBA00023125"/>
    </source>
</evidence>
<evidence type="ECO:0000256" key="1">
    <source>
        <dbReference type="ARBA" id="ARBA00004123"/>
    </source>
</evidence>
<keyword evidence="3" id="KW-0238">DNA-binding</keyword>
<sequence length="320" mass="34681">GCGGGDGFSGKIEEDALAVKEAASAGIQSVEKLMRLISQEQYTSNKTSMELGAVADVTVDKFQKVISLLDRRRIGHARFRRAPVSLASASDLSVQLNEETEHPQSQHLKTEPVSAFKVYCPTPTPIVRLPLPNNHSHLPPHMGAKNIGSVERKDAVASITFSPSPPISAANSFVSTLTGDTESLQPSLSSGFHITHMSQVSSAGKPPLSSCSLKRRCGSSPARCHCSKKRKSKVKRVIRVPAISPKMADIPPDDYSWRKYGQKPIKGSPHPRGYYKCSSLRGCPARKHVERALDDPTMLVVTYEGEHNHSNSLTEATAAH</sequence>
<dbReference type="SMART" id="SM00774">
    <property type="entry name" value="WRKY"/>
    <property type="match status" value="1"/>
</dbReference>
<evidence type="ECO:0000313" key="7">
    <source>
        <dbReference type="EMBL" id="KAG6626492.1"/>
    </source>
</evidence>
<dbReference type="GO" id="GO:0005634">
    <property type="term" value="C:nucleus"/>
    <property type="evidence" value="ECO:0007669"/>
    <property type="project" value="UniProtKB-SubCell"/>
</dbReference>
<keyword evidence="8" id="KW-1185">Reference proteome</keyword>
<dbReference type="FunFam" id="2.20.25.80:FF:000004">
    <property type="entry name" value="WRKY transcription factor 65"/>
    <property type="match status" value="1"/>
</dbReference>
<dbReference type="GO" id="GO:0003700">
    <property type="term" value="F:DNA-binding transcription factor activity"/>
    <property type="evidence" value="ECO:0007669"/>
    <property type="project" value="InterPro"/>
</dbReference>